<dbReference type="PANTHER" id="PTHR45138">
    <property type="entry name" value="REGULATORY COMPONENTS OF SENSORY TRANSDUCTION SYSTEM"/>
    <property type="match status" value="1"/>
</dbReference>
<dbReference type="Pfam" id="PF13426">
    <property type="entry name" value="PAS_9"/>
    <property type="match status" value="1"/>
</dbReference>
<protein>
    <recommendedName>
        <fullName evidence="4">Diguanylate cyclase</fullName>
    </recommendedName>
</protein>
<sequence>MMDKLVKSEVYRFLFENSNDALLLTNPDGHVYRANPAACEMFQRSEEEICTLGRSGLVDLSDPRLAPALEERATKGRVRVELNFIRKDSSVFPTECASAIFQDEIGDIWTVIILRDMTSIKAAEDASRRAQEESNYFAMYDYLTGTLNRRAFISKLHEELSRSRREADPFSILLLDIDHFKRINDTMSHACGDEVLKTVASLLGEKLRPYDTLGRYGGDEFIILLPKTTKQIAQEIGERLRFHIVSSRMKCDHIPISVSISVGLACCDNAPDEEVDALIKRADKNLYLAKQKRNTVFGL</sequence>
<dbReference type="Gene3D" id="3.30.70.270">
    <property type="match status" value="1"/>
</dbReference>
<dbReference type="InterPro" id="IPR000160">
    <property type="entry name" value="GGDEF_dom"/>
</dbReference>
<dbReference type="InterPro" id="IPR050469">
    <property type="entry name" value="Diguanylate_Cyclase"/>
</dbReference>
<dbReference type="Gene3D" id="3.30.450.20">
    <property type="entry name" value="PAS domain"/>
    <property type="match status" value="1"/>
</dbReference>
<dbReference type="InterPro" id="IPR029787">
    <property type="entry name" value="Nucleotide_cyclase"/>
</dbReference>
<dbReference type="InterPro" id="IPR043128">
    <property type="entry name" value="Rev_trsase/Diguanyl_cyclase"/>
</dbReference>
<evidence type="ECO:0000259" key="2">
    <source>
        <dbReference type="PROSITE" id="PS50887"/>
    </source>
</evidence>
<dbReference type="Pfam" id="PF00990">
    <property type="entry name" value="GGDEF"/>
    <property type="match status" value="1"/>
</dbReference>
<organism evidence="3">
    <name type="scientific">bioreactor metagenome</name>
    <dbReference type="NCBI Taxonomy" id="1076179"/>
    <lineage>
        <taxon>unclassified sequences</taxon>
        <taxon>metagenomes</taxon>
        <taxon>ecological metagenomes</taxon>
    </lineage>
</organism>
<comment type="caution">
    <text evidence="3">The sequence shown here is derived from an EMBL/GenBank/DDBJ whole genome shotgun (WGS) entry which is preliminary data.</text>
</comment>
<dbReference type="InterPro" id="IPR000014">
    <property type="entry name" value="PAS"/>
</dbReference>
<name>A0A645EMF6_9ZZZZ</name>
<gene>
    <name evidence="3" type="ORF">SDC9_149766</name>
</gene>
<dbReference type="EMBL" id="VSSQ01048504">
    <property type="protein sequence ID" value="MPN02550.1"/>
    <property type="molecule type" value="Genomic_DNA"/>
</dbReference>
<dbReference type="GO" id="GO:0052621">
    <property type="term" value="F:diguanylate cyclase activity"/>
    <property type="evidence" value="ECO:0007669"/>
    <property type="project" value="TreeGrafter"/>
</dbReference>
<dbReference type="CDD" id="cd00130">
    <property type="entry name" value="PAS"/>
    <property type="match status" value="1"/>
</dbReference>
<dbReference type="InterPro" id="IPR035965">
    <property type="entry name" value="PAS-like_dom_sf"/>
</dbReference>
<proteinExistence type="predicted"/>
<evidence type="ECO:0008006" key="4">
    <source>
        <dbReference type="Google" id="ProtNLM"/>
    </source>
</evidence>
<dbReference type="SUPFAM" id="SSF55785">
    <property type="entry name" value="PYP-like sensor domain (PAS domain)"/>
    <property type="match status" value="1"/>
</dbReference>
<dbReference type="NCBIfam" id="TIGR00254">
    <property type="entry name" value="GGDEF"/>
    <property type="match status" value="1"/>
</dbReference>
<dbReference type="PROSITE" id="PS50887">
    <property type="entry name" value="GGDEF"/>
    <property type="match status" value="1"/>
</dbReference>
<dbReference type="PROSITE" id="PS50112">
    <property type="entry name" value="PAS"/>
    <property type="match status" value="1"/>
</dbReference>
<feature type="domain" description="PAS" evidence="1">
    <location>
        <begin position="7"/>
        <end position="49"/>
    </location>
</feature>
<dbReference type="PANTHER" id="PTHR45138:SF9">
    <property type="entry name" value="DIGUANYLATE CYCLASE DGCM-RELATED"/>
    <property type="match status" value="1"/>
</dbReference>
<dbReference type="NCBIfam" id="TIGR00229">
    <property type="entry name" value="sensory_box"/>
    <property type="match status" value="1"/>
</dbReference>
<accession>A0A645EMF6</accession>
<evidence type="ECO:0000259" key="1">
    <source>
        <dbReference type="PROSITE" id="PS50112"/>
    </source>
</evidence>
<feature type="domain" description="GGDEF" evidence="2">
    <location>
        <begin position="168"/>
        <end position="299"/>
    </location>
</feature>
<dbReference type="CDD" id="cd01949">
    <property type="entry name" value="GGDEF"/>
    <property type="match status" value="1"/>
</dbReference>
<dbReference type="FunFam" id="3.30.70.270:FF:000001">
    <property type="entry name" value="Diguanylate cyclase domain protein"/>
    <property type="match status" value="1"/>
</dbReference>
<dbReference type="SUPFAM" id="SSF55073">
    <property type="entry name" value="Nucleotide cyclase"/>
    <property type="match status" value="1"/>
</dbReference>
<dbReference type="SMART" id="SM00267">
    <property type="entry name" value="GGDEF"/>
    <property type="match status" value="1"/>
</dbReference>
<dbReference type="AlphaFoldDB" id="A0A645EMF6"/>
<evidence type="ECO:0000313" key="3">
    <source>
        <dbReference type="EMBL" id="MPN02550.1"/>
    </source>
</evidence>
<dbReference type="SMART" id="SM00091">
    <property type="entry name" value="PAS"/>
    <property type="match status" value="1"/>
</dbReference>
<reference evidence="3" key="1">
    <citation type="submission" date="2019-08" db="EMBL/GenBank/DDBJ databases">
        <authorList>
            <person name="Kucharzyk K."/>
            <person name="Murdoch R.W."/>
            <person name="Higgins S."/>
            <person name="Loffler F."/>
        </authorList>
    </citation>
    <scope>NUCLEOTIDE SEQUENCE</scope>
</reference>